<dbReference type="RefSeq" id="WP_205261817.1">
    <property type="nucleotide sequence ID" value="NZ_JAERWK010000021.1"/>
</dbReference>
<dbReference type="AlphaFoldDB" id="A0A939C302"/>
<dbReference type="Proteomes" id="UP000663792">
    <property type="component" value="Unassembled WGS sequence"/>
</dbReference>
<evidence type="ECO:0000313" key="1">
    <source>
        <dbReference type="EMBL" id="MBM9468864.1"/>
    </source>
</evidence>
<dbReference type="EMBL" id="JAERWK010000021">
    <property type="protein sequence ID" value="MBM9468864.1"/>
    <property type="molecule type" value="Genomic_DNA"/>
</dbReference>
<reference evidence="1" key="1">
    <citation type="submission" date="2021-01" db="EMBL/GenBank/DDBJ databases">
        <title>YIM 132084 draft genome.</title>
        <authorList>
            <person name="An D."/>
        </authorList>
    </citation>
    <scope>NUCLEOTIDE SEQUENCE</scope>
    <source>
        <strain evidence="1">YIM 132084</strain>
    </source>
</reference>
<evidence type="ECO:0000313" key="2">
    <source>
        <dbReference type="Proteomes" id="UP000663792"/>
    </source>
</evidence>
<accession>A0A939C302</accession>
<name>A0A939C302_9ACTN</name>
<gene>
    <name evidence="1" type="ORF">JL106_16390</name>
</gene>
<comment type="caution">
    <text evidence="1">The sequence shown here is derived from an EMBL/GenBank/DDBJ whole genome shotgun (WGS) entry which is preliminary data.</text>
</comment>
<organism evidence="1 2">
    <name type="scientific">Nakamurella leprariae</name>
    <dbReference type="NCBI Taxonomy" id="2803911"/>
    <lineage>
        <taxon>Bacteria</taxon>
        <taxon>Bacillati</taxon>
        <taxon>Actinomycetota</taxon>
        <taxon>Actinomycetes</taxon>
        <taxon>Nakamurellales</taxon>
        <taxon>Nakamurellaceae</taxon>
        <taxon>Nakamurella</taxon>
    </lineage>
</organism>
<protein>
    <submittedName>
        <fullName evidence="1">Uncharacterized protein</fullName>
    </submittedName>
</protein>
<keyword evidence="2" id="KW-1185">Reference proteome</keyword>
<proteinExistence type="predicted"/>
<sequence>MRQRNLCPPIRLGDGVRRSGGAAHAVARAGFVDEMVTDRALAEALSG</sequence>